<organism evidence="1 2">
    <name type="scientific">Acer negundo</name>
    <name type="common">Box elder</name>
    <dbReference type="NCBI Taxonomy" id="4023"/>
    <lineage>
        <taxon>Eukaryota</taxon>
        <taxon>Viridiplantae</taxon>
        <taxon>Streptophyta</taxon>
        <taxon>Embryophyta</taxon>
        <taxon>Tracheophyta</taxon>
        <taxon>Spermatophyta</taxon>
        <taxon>Magnoliopsida</taxon>
        <taxon>eudicotyledons</taxon>
        <taxon>Gunneridae</taxon>
        <taxon>Pentapetalae</taxon>
        <taxon>rosids</taxon>
        <taxon>malvids</taxon>
        <taxon>Sapindales</taxon>
        <taxon>Sapindaceae</taxon>
        <taxon>Hippocastanoideae</taxon>
        <taxon>Acereae</taxon>
        <taxon>Acer</taxon>
    </lineage>
</organism>
<protein>
    <submittedName>
        <fullName evidence="1">Uncharacterized protein</fullName>
    </submittedName>
</protein>
<dbReference type="AlphaFoldDB" id="A0AAD5IYJ3"/>
<gene>
    <name evidence="1" type="ORF">LWI28_003814</name>
</gene>
<accession>A0AAD5IYJ3</accession>
<dbReference type="EMBL" id="JAJSOW010000102">
    <property type="protein sequence ID" value="KAI9176519.1"/>
    <property type="molecule type" value="Genomic_DNA"/>
</dbReference>
<sequence length="149" mass="15733">MVVDSCNGGSCGVLPNVSGKETYVGMDSMATKKDDLNGKVDQEFVDGVNPFGVSAAAKVDELTVISVGISTVAMLQTKAILLPVTRFATKDTNGFFPVDLEKEEDQKTPEPFDETMRAISKGGVTDIPFRVCLASSSGRIPSVVGNGLR</sequence>
<evidence type="ECO:0000313" key="1">
    <source>
        <dbReference type="EMBL" id="KAI9176519.1"/>
    </source>
</evidence>
<reference evidence="1" key="2">
    <citation type="submission" date="2023-02" db="EMBL/GenBank/DDBJ databases">
        <authorList>
            <person name="Swenson N.G."/>
            <person name="Wegrzyn J.L."/>
            <person name="Mcevoy S.L."/>
        </authorList>
    </citation>
    <scope>NUCLEOTIDE SEQUENCE</scope>
    <source>
        <strain evidence="1">91603</strain>
        <tissue evidence="1">Leaf</tissue>
    </source>
</reference>
<reference evidence="1" key="1">
    <citation type="journal article" date="2022" name="Plant J.">
        <title>Strategies of tolerance reflected in two North American maple genomes.</title>
        <authorList>
            <person name="McEvoy S.L."/>
            <person name="Sezen U.U."/>
            <person name="Trouern-Trend A."/>
            <person name="McMahon S.M."/>
            <person name="Schaberg P.G."/>
            <person name="Yang J."/>
            <person name="Wegrzyn J.L."/>
            <person name="Swenson N.G."/>
        </authorList>
    </citation>
    <scope>NUCLEOTIDE SEQUENCE</scope>
    <source>
        <strain evidence="1">91603</strain>
    </source>
</reference>
<keyword evidence="2" id="KW-1185">Reference proteome</keyword>
<name>A0AAD5IYJ3_ACENE</name>
<proteinExistence type="predicted"/>
<dbReference type="Proteomes" id="UP001064489">
    <property type="component" value="Chromosome 5"/>
</dbReference>
<comment type="caution">
    <text evidence="1">The sequence shown here is derived from an EMBL/GenBank/DDBJ whole genome shotgun (WGS) entry which is preliminary data.</text>
</comment>
<evidence type="ECO:0000313" key="2">
    <source>
        <dbReference type="Proteomes" id="UP001064489"/>
    </source>
</evidence>